<dbReference type="GO" id="GO:0030638">
    <property type="term" value="P:polyketide metabolic process"/>
    <property type="evidence" value="ECO:0007669"/>
    <property type="project" value="InterPro"/>
</dbReference>
<dbReference type="RefSeq" id="WP_144869396.1">
    <property type="nucleotide sequence ID" value="NZ_LR213869.1"/>
</dbReference>
<reference evidence="1 2" key="1">
    <citation type="submission" date="2019-01" db="EMBL/GenBank/DDBJ databases">
        <authorList>
            <person name="Brito A."/>
        </authorList>
    </citation>
    <scope>NUCLEOTIDE SEQUENCE [LARGE SCALE GENOMIC DNA]</scope>
    <source>
        <strain evidence="1">1</strain>
    </source>
</reference>
<evidence type="ECO:0008006" key="3">
    <source>
        <dbReference type="Google" id="ProtNLM"/>
    </source>
</evidence>
<accession>A0A563VJU9</accession>
<dbReference type="OrthoDB" id="9182871at2"/>
<dbReference type="Gene3D" id="3.10.450.50">
    <property type="match status" value="1"/>
</dbReference>
<dbReference type="AlphaFoldDB" id="A0A563VJU9"/>
<dbReference type="Proteomes" id="UP000320055">
    <property type="component" value="Unassembled WGS sequence"/>
</dbReference>
<dbReference type="EMBL" id="CAACVJ010000019">
    <property type="protein sequence ID" value="VEP11709.1"/>
    <property type="molecule type" value="Genomic_DNA"/>
</dbReference>
<keyword evidence="2" id="KW-1185">Reference proteome</keyword>
<name>A0A563VJU9_9CYAN</name>
<dbReference type="InterPro" id="IPR009959">
    <property type="entry name" value="Cyclase_SnoaL-like"/>
</dbReference>
<dbReference type="Pfam" id="PF07366">
    <property type="entry name" value="SnoaL"/>
    <property type="match status" value="1"/>
</dbReference>
<dbReference type="InterPro" id="IPR032710">
    <property type="entry name" value="NTF2-like_dom_sf"/>
</dbReference>
<evidence type="ECO:0000313" key="1">
    <source>
        <dbReference type="EMBL" id="VEP11709.1"/>
    </source>
</evidence>
<evidence type="ECO:0000313" key="2">
    <source>
        <dbReference type="Proteomes" id="UP000320055"/>
    </source>
</evidence>
<gene>
    <name evidence="1" type="ORF">H1P_1150019</name>
</gene>
<protein>
    <recommendedName>
        <fullName evidence="3">Ester cyclase</fullName>
    </recommendedName>
</protein>
<sequence length="120" mass="13448">MSLEQNKAISLKMYQAFDRQDVEEGKKFMAVDIVGQGMDGVTRKGVDQFVQYAISMFAVFPDGCHKVEEVIAEDDKVLTRGIFKGTHKGELMGIPALSTGQKLQRMAKYLKSKSVTIERK</sequence>
<dbReference type="SUPFAM" id="SSF54427">
    <property type="entry name" value="NTF2-like"/>
    <property type="match status" value="1"/>
</dbReference>
<proteinExistence type="predicted"/>
<organism evidence="1 2">
    <name type="scientific">Hyella patelloides LEGE 07179</name>
    <dbReference type="NCBI Taxonomy" id="945734"/>
    <lineage>
        <taxon>Bacteria</taxon>
        <taxon>Bacillati</taxon>
        <taxon>Cyanobacteriota</taxon>
        <taxon>Cyanophyceae</taxon>
        <taxon>Pleurocapsales</taxon>
        <taxon>Hyellaceae</taxon>
        <taxon>Hyella</taxon>
    </lineage>
</organism>